<keyword evidence="5" id="KW-0067">ATP-binding</keyword>
<reference evidence="12 13" key="1">
    <citation type="journal article" date="2020" name="G3 (Bethesda)">
        <title>Improved Reference Genome for Cyclotella cryptica CCMP332, a Model for Cell Wall Morphogenesis, Salinity Adaptation, and Lipid Production in Diatoms (Bacillariophyta).</title>
        <authorList>
            <person name="Roberts W.R."/>
            <person name="Downey K.M."/>
            <person name="Ruck E.C."/>
            <person name="Traller J.C."/>
            <person name="Alverson A.J."/>
        </authorList>
    </citation>
    <scope>NUCLEOTIDE SEQUENCE [LARGE SCALE GENOMIC DNA]</scope>
    <source>
        <strain evidence="12 13">CCMP332</strain>
    </source>
</reference>
<name>A0ABD3PNX9_9STRA</name>
<dbReference type="AlphaFoldDB" id="A0ABD3PNX9"/>
<evidence type="ECO:0000313" key="12">
    <source>
        <dbReference type="EMBL" id="KAL3789908.1"/>
    </source>
</evidence>
<dbReference type="Proteomes" id="UP001516023">
    <property type="component" value="Unassembled WGS sequence"/>
</dbReference>
<dbReference type="Pfam" id="PF00004">
    <property type="entry name" value="AAA"/>
    <property type="match status" value="1"/>
</dbReference>
<evidence type="ECO:0000256" key="1">
    <source>
        <dbReference type="ARBA" id="ARBA00004370"/>
    </source>
</evidence>
<dbReference type="GO" id="GO:0016020">
    <property type="term" value="C:membrane"/>
    <property type="evidence" value="ECO:0007669"/>
    <property type="project" value="UniProtKB-SubCell"/>
</dbReference>
<evidence type="ECO:0000256" key="7">
    <source>
        <dbReference type="ARBA" id="ARBA00023136"/>
    </source>
</evidence>
<dbReference type="EMBL" id="JABMIG020000135">
    <property type="protein sequence ID" value="KAL3789908.1"/>
    <property type="molecule type" value="Genomic_DNA"/>
</dbReference>
<dbReference type="SMART" id="SM00382">
    <property type="entry name" value="AAA"/>
    <property type="match status" value="2"/>
</dbReference>
<proteinExistence type="inferred from homology"/>
<comment type="caution">
    <text evidence="12">The sequence shown here is derived from an EMBL/GenBank/DDBJ whole genome shotgun (WGS) entry which is preliminary data.</text>
</comment>
<evidence type="ECO:0000256" key="2">
    <source>
        <dbReference type="ARBA" id="ARBA00006914"/>
    </source>
</evidence>
<dbReference type="InterPro" id="IPR003959">
    <property type="entry name" value="ATPase_AAA_core"/>
</dbReference>
<feature type="domain" description="AAA+ ATPase" evidence="11">
    <location>
        <begin position="624"/>
        <end position="786"/>
    </location>
</feature>
<keyword evidence="13" id="KW-1185">Reference proteome</keyword>
<sequence length="1213" mass="134784">MSPKLTAVPRPPETDRGNLFVRLSQRTARELSDMALCGHGRGDDIDDAFVLGSDGRDVEFLPLEISFRAGNGLESHANITLYASYNGGAPASATTLPTPYCNGNVDGIIEIPLDLHPSLVQIFNSSSEPVVVFVRSLPYVPIAKEVTFEPVSTSDWEMIEMEASILEDGGLLNQITIVYPGQVLPLRLISPERDHSLARIETAAWVKVAKDSSGVEPPNVSEVIDCSSDTESDTESCPSSCDENFRTESSVQCVRLMAETEVIVIPKPRVREDESKHGMKQNHKDPLTRQVTHFVFSLHHWIFGSQILMESQLPNPPIAHVYLHPSTVMDIPGYRECCDDIASLRVVIIRKANSFLASNDRDARCHGAIATVCEDDKVKEGHIALNPFLRYQLKVCLFTDHLSVQLLPNSFVTDSVNNLCASIADEREKINGVRVSLVFEKLGLPWRVPDGYISTPCECVTPSTCGELSLNIGAKMEYKTSHSKSKTDDTLAFFTHGSLIPVEHMKLLGLEVPTGLNYCYRLECRSSLTESNEVGPIIRARDVKRLVNFDSNQNGDVQAPRDEDSTSVESLRTVIISDATILMSAIRAMPSFGVTTLTKTVISSACSIISSSHHVRNQMPVGLRQMYIGITGDVGTGKSHCIMHFASRLCVSQMCAVVYVGCKKLQSSPKCTLAFILEEIQRAFEEAMRMRPSALVFDDLDYLIPNVESGDSSGDGSIHHRVTNPALISQVKVIVDHLIHLSLGCNISTATNSMSINQGVVCLCTCKDKHSLSRRFMGMIHSLLEVPSFDSRRRTEFLCRHLLGNTMKSNEDYHVMSRLGRLTDGYRPRDLQRIVQHIYNISAIRDLRDSCSSLSATSNLHHLACDIDTILRDFTPLSQQSLNVSQNESTVGWDSIGGLFRAKQLLHDIIIHPIKFAQVYNNAPMTLPTGLLIFGYPGCGKSFIVPSLAKRSNLNLITCRGPELLDRYIGASEAKVRALFQRAVQAAPAMLFFDEFESLAPQRGSDHTGVTDRVVNQLLTLLDGAERNDKSQQIFVVAATSRPDKIDNALLRPGRLEKHVFVGYPESQSEWNSLFSSMLMTRNLDEELKHLEQNEDLFSFFCQDFDHAKYFSAADLKAVLDTAHLMSVHDYLGQVRTNQDSSHQVMIGKQHVIEAFRQTRPSLLPADKLSFLRFYRKFLIGDQQDFGGSNIKVVPELSKHTSPSDIQLKTSLR</sequence>
<dbReference type="Gene3D" id="1.10.8.60">
    <property type="match status" value="1"/>
</dbReference>
<organism evidence="12 13">
    <name type="scientific">Cyclotella cryptica</name>
    <dbReference type="NCBI Taxonomy" id="29204"/>
    <lineage>
        <taxon>Eukaryota</taxon>
        <taxon>Sar</taxon>
        <taxon>Stramenopiles</taxon>
        <taxon>Ochrophyta</taxon>
        <taxon>Bacillariophyta</taxon>
        <taxon>Coscinodiscophyceae</taxon>
        <taxon>Thalassiosirophycidae</taxon>
        <taxon>Stephanodiscales</taxon>
        <taxon>Stephanodiscaceae</taxon>
        <taxon>Cyclotella</taxon>
    </lineage>
</organism>
<dbReference type="InterPro" id="IPR050168">
    <property type="entry name" value="AAA_ATPase_domain"/>
</dbReference>
<evidence type="ECO:0000259" key="11">
    <source>
        <dbReference type="SMART" id="SM00382"/>
    </source>
</evidence>
<dbReference type="Pfam" id="PF09262">
    <property type="entry name" value="PEX-1N"/>
    <property type="match status" value="1"/>
</dbReference>
<evidence type="ECO:0000313" key="13">
    <source>
        <dbReference type="Proteomes" id="UP001516023"/>
    </source>
</evidence>
<protein>
    <recommendedName>
        <fullName evidence="9">Peroxisomal ATPase PEX1</fullName>
    </recommendedName>
    <alternativeName>
        <fullName evidence="8">Peroxin-1</fullName>
    </alternativeName>
</protein>
<feature type="domain" description="AAA+ ATPase" evidence="11">
    <location>
        <begin position="927"/>
        <end position="1066"/>
    </location>
</feature>
<dbReference type="InterPro" id="IPR027417">
    <property type="entry name" value="P-loop_NTPase"/>
</dbReference>
<evidence type="ECO:0000256" key="10">
    <source>
        <dbReference type="SAM" id="MobiDB-lite"/>
    </source>
</evidence>
<evidence type="ECO:0000256" key="5">
    <source>
        <dbReference type="ARBA" id="ARBA00022840"/>
    </source>
</evidence>
<dbReference type="PANTHER" id="PTHR23077:SF12">
    <property type="entry name" value="PEROXISOMAL ATPASE PEX1"/>
    <property type="match status" value="1"/>
</dbReference>
<dbReference type="InterPro" id="IPR029067">
    <property type="entry name" value="CDC48_domain_2-like_sf"/>
</dbReference>
<dbReference type="SUPFAM" id="SSF54585">
    <property type="entry name" value="Cdc48 domain 2-like"/>
    <property type="match status" value="1"/>
</dbReference>
<dbReference type="SUPFAM" id="SSF52540">
    <property type="entry name" value="P-loop containing nucleoside triphosphate hydrolases"/>
    <property type="match status" value="2"/>
</dbReference>
<accession>A0ABD3PNX9</accession>
<evidence type="ECO:0000256" key="3">
    <source>
        <dbReference type="ARBA" id="ARBA00022741"/>
    </source>
</evidence>
<evidence type="ECO:0000256" key="8">
    <source>
        <dbReference type="ARBA" id="ARBA00032509"/>
    </source>
</evidence>
<dbReference type="PANTHER" id="PTHR23077">
    <property type="entry name" value="AAA-FAMILY ATPASE"/>
    <property type="match status" value="1"/>
</dbReference>
<dbReference type="FunFam" id="3.40.50.300:FF:001025">
    <property type="entry name" value="ATPase family, AAA domain-containing 2B"/>
    <property type="match status" value="1"/>
</dbReference>
<evidence type="ECO:0000256" key="9">
    <source>
        <dbReference type="ARBA" id="ARBA00034532"/>
    </source>
</evidence>
<dbReference type="PROSITE" id="PS00674">
    <property type="entry name" value="AAA"/>
    <property type="match status" value="1"/>
</dbReference>
<evidence type="ECO:0000256" key="4">
    <source>
        <dbReference type="ARBA" id="ARBA00022801"/>
    </source>
</evidence>
<dbReference type="GO" id="GO:0005524">
    <property type="term" value="F:ATP binding"/>
    <property type="evidence" value="ECO:0007669"/>
    <property type="project" value="UniProtKB-KW"/>
</dbReference>
<keyword evidence="3" id="KW-0547">Nucleotide-binding</keyword>
<keyword evidence="6" id="KW-0175">Coiled coil</keyword>
<keyword evidence="4" id="KW-0378">Hydrolase</keyword>
<dbReference type="Gene3D" id="3.40.50.300">
    <property type="entry name" value="P-loop containing nucleotide triphosphate hydrolases"/>
    <property type="match status" value="2"/>
</dbReference>
<dbReference type="GO" id="GO:0016787">
    <property type="term" value="F:hydrolase activity"/>
    <property type="evidence" value="ECO:0007669"/>
    <property type="project" value="UniProtKB-KW"/>
</dbReference>
<dbReference type="InterPro" id="IPR003593">
    <property type="entry name" value="AAA+_ATPase"/>
</dbReference>
<keyword evidence="7" id="KW-0472">Membrane</keyword>
<gene>
    <name evidence="12" type="ORF">HJC23_010593</name>
</gene>
<evidence type="ECO:0000256" key="6">
    <source>
        <dbReference type="ARBA" id="ARBA00023054"/>
    </source>
</evidence>
<comment type="subcellular location">
    <subcellularLocation>
        <location evidence="1">Membrane</location>
    </subcellularLocation>
</comment>
<comment type="similarity">
    <text evidence="2">Belongs to the AAA ATPase family.</text>
</comment>
<dbReference type="InterPro" id="IPR015342">
    <property type="entry name" value="PEX1-N_C-lobe"/>
</dbReference>
<dbReference type="Gene3D" id="3.10.330.10">
    <property type="match status" value="1"/>
</dbReference>
<dbReference type="InterPro" id="IPR003960">
    <property type="entry name" value="ATPase_AAA_CS"/>
</dbReference>
<feature type="region of interest" description="Disordered" evidence="10">
    <location>
        <begin position="219"/>
        <end position="238"/>
    </location>
</feature>